<keyword evidence="2" id="KW-0964">Secreted</keyword>
<evidence type="ECO:0000313" key="7">
    <source>
        <dbReference type="RefSeq" id="XP_015746355.1"/>
    </source>
</evidence>
<dbReference type="OMA" id="ECYNCSY"/>
<organism evidence="5 6">
    <name type="scientific">Python bivittatus</name>
    <name type="common">Burmese python</name>
    <name type="synonym">Python molurus bivittatus</name>
    <dbReference type="NCBI Taxonomy" id="176946"/>
    <lineage>
        <taxon>Eukaryota</taxon>
        <taxon>Metazoa</taxon>
        <taxon>Chordata</taxon>
        <taxon>Craniata</taxon>
        <taxon>Vertebrata</taxon>
        <taxon>Euteleostomi</taxon>
        <taxon>Lepidosauria</taxon>
        <taxon>Squamata</taxon>
        <taxon>Bifurcata</taxon>
        <taxon>Unidentata</taxon>
        <taxon>Episquamata</taxon>
        <taxon>Toxicofera</taxon>
        <taxon>Serpentes</taxon>
        <taxon>Henophidia</taxon>
        <taxon>Pythonidae</taxon>
        <taxon>Python</taxon>
    </lineage>
</organism>
<keyword evidence="3" id="KW-1015">Disulfide bond</keyword>
<keyword evidence="5" id="KW-1185">Reference proteome</keyword>
<dbReference type="OrthoDB" id="9030094at2759"/>
<dbReference type="InterPro" id="IPR045860">
    <property type="entry name" value="Snake_toxin-like_sf"/>
</dbReference>
<dbReference type="GeneID" id="103059708"/>
<reference evidence="6 7" key="1">
    <citation type="submission" date="2025-04" db="UniProtKB">
        <authorList>
            <consortium name="RefSeq"/>
        </authorList>
    </citation>
    <scope>IDENTIFICATION</scope>
    <source>
        <tissue evidence="6 7">Liver</tissue>
    </source>
</reference>
<feature type="domain" description="UPAR/Ly6" evidence="4">
    <location>
        <begin position="37"/>
        <end position="123"/>
    </location>
</feature>
<dbReference type="AlphaFoldDB" id="A0A9F2WK46"/>
<dbReference type="RefSeq" id="XP_007443217.1">
    <property type="nucleotide sequence ID" value="XM_007443155.3"/>
</dbReference>
<dbReference type="KEGG" id="pbi:103059708"/>
<evidence type="ECO:0000256" key="1">
    <source>
        <dbReference type="ARBA" id="ARBA00004613"/>
    </source>
</evidence>
<dbReference type="PANTHER" id="PTHR20914">
    <property type="entry name" value="LY6/PLAUR DOMAIN-CONTAINING PROTEIN 8"/>
    <property type="match status" value="1"/>
</dbReference>
<dbReference type="CDD" id="cd23572">
    <property type="entry name" value="TFP_LU_ECD_PINLYP_rpt2"/>
    <property type="match status" value="1"/>
</dbReference>
<dbReference type="GO" id="GO:0019834">
    <property type="term" value="F:phospholipase A2 inhibitor activity"/>
    <property type="evidence" value="ECO:0007669"/>
    <property type="project" value="UniProtKB-KW"/>
</dbReference>
<sequence>MCKSWLQEKQLSSSTNMMAAEIVVFCLFSSIFSTVASLKCQTCLVFGKECTEEDVKMVECKNEEKMCSSMITNNTLTNISISLMIKRCSKPEECYEGFYSSTTVDGRHELSNGHCCQTDGCNADSLHLPNYDEFQPNGLQCLGCYAQDADSCEGHQSVICLDKQDQCVNTAFSVQAFGNHTDKYSYQGCTTKNACSYPIGMSELAGGLFHFNVTTLECRNASSHDPDLILVRKEEPSPYLLEDLSK</sequence>
<name>A0A9F2WK46_PYTBI</name>
<dbReference type="InterPro" id="IPR050918">
    <property type="entry name" value="CNF-like_PLA2_Inhibitor"/>
</dbReference>
<feature type="domain" description="UPAR/Ly6" evidence="4">
    <location>
        <begin position="137"/>
        <end position="203"/>
    </location>
</feature>
<proteinExistence type="predicted"/>
<evidence type="ECO:0000256" key="2">
    <source>
        <dbReference type="ARBA" id="ARBA00022525"/>
    </source>
</evidence>
<dbReference type="RefSeq" id="XP_015746355.1">
    <property type="nucleotide sequence ID" value="XM_015890869.2"/>
</dbReference>
<dbReference type="Gene3D" id="2.10.60.10">
    <property type="entry name" value="CD59"/>
    <property type="match status" value="2"/>
</dbReference>
<dbReference type="Proteomes" id="UP000695026">
    <property type="component" value="Unplaced"/>
</dbReference>
<dbReference type="GO" id="GO:0005576">
    <property type="term" value="C:extracellular region"/>
    <property type="evidence" value="ECO:0007669"/>
    <property type="project" value="UniProtKB-SubCell"/>
</dbReference>
<keyword evidence="6 7" id="KW-0593">Phospholipase A2 inhibitor</keyword>
<evidence type="ECO:0000256" key="3">
    <source>
        <dbReference type="ARBA" id="ARBA00023157"/>
    </source>
</evidence>
<evidence type="ECO:0000259" key="4">
    <source>
        <dbReference type="Pfam" id="PF00021"/>
    </source>
</evidence>
<protein>
    <submittedName>
        <fullName evidence="6 7">Phospholipase A2 inhibitor and Ly6/PLAUR domain-containing protein-like isoform X1</fullName>
    </submittedName>
</protein>
<dbReference type="Pfam" id="PF00021">
    <property type="entry name" value="UPAR_LY6"/>
    <property type="match status" value="2"/>
</dbReference>
<dbReference type="PANTHER" id="PTHR20914:SF25">
    <property type="entry name" value="PHOSPHOLIPASE A2 INHIBITOR AND LY6_PLAUR DOMAIN-CONTAINING PROTEIN"/>
    <property type="match status" value="1"/>
</dbReference>
<comment type="subcellular location">
    <subcellularLocation>
        <location evidence="1">Secreted</location>
    </subcellularLocation>
</comment>
<evidence type="ECO:0000313" key="6">
    <source>
        <dbReference type="RefSeq" id="XP_007443217.1"/>
    </source>
</evidence>
<evidence type="ECO:0000313" key="5">
    <source>
        <dbReference type="Proteomes" id="UP000695026"/>
    </source>
</evidence>
<accession>A0A9F2WK46</accession>
<dbReference type="InterPro" id="IPR016054">
    <property type="entry name" value="LY6_UPA_recep-like"/>
</dbReference>
<gene>
    <name evidence="6 7" type="primary">LOC103059708</name>
</gene>
<dbReference type="SUPFAM" id="SSF57302">
    <property type="entry name" value="Snake toxin-like"/>
    <property type="match status" value="2"/>
</dbReference>